<proteinExistence type="predicted"/>
<name>A0A844KSY6_9FIRM</name>
<evidence type="ECO:0000313" key="1">
    <source>
        <dbReference type="EMBL" id="MTR82560.1"/>
    </source>
</evidence>
<gene>
    <name evidence="1" type="ORF">GMD30_12880</name>
</gene>
<comment type="caution">
    <text evidence="1">The sequence shown here is derived from an EMBL/GenBank/DDBJ whole genome shotgun (WGS) entry which is preliminary data.</text>
</comment>
<dbReference type="RefSeq" id="WP_155177365.1">
    <property type="nucleotide sequence ID" value="NZ_WNAK01000028.1"/>
</dbReference>
<protein>
    <submittedName>
        <fullName evidence="1">Uncharacterized protein</fullName>
    </submittedName>
</protein>
<sequence length="464" mass="52964">MLKGTTRIELTDVNTGEVETYQNSNMVTNALRDILKPLGLSKRPNRFLNEFVPYYEKLLGGILCFDREIPENADEYYPPADANLVGCASHGMQNNTKNTFRGGFNQTESEVNLKDRYVKYVYDFATSQANGTIASICLTHKNGGLTSYGSKNTSPIRDNLLMQSIAEDNLQYVYPDRTGASTSSRYSGMTIGKTELIFLIDRAKDCVYYFKVADKNHIHITKRRAFLKTVSILDNIYTTKPLIEEIELAELSSELQIGYWSYNYDPSNDCLYICTSSNSRTAPEGKFLITEIKVDTWKIKQYEIANTTDKYLRTEGNWGMFVTEGYLLLRGYDAPYDVYKIQITNPANVVKLKRTNVTNINGVPKFVINGRVYYEYSYEQLLIANLATDEIMPPETQTLFNSSYTMSVTPVRNEPLIYFCDYGTWSTSGWYMMCNYLATINNLDAPITKTADKTMKITYILQEQ</sequence>
<evidence type="ECO:0000313" key="2">
    <source>
        <dbReference type="Proteomes" id="UP000446657"/>
    </source>
</evidence>
<reference evidence="1 2" key="1">
    <citation type="journal article" date="2019" name="Nat. Med.">
        <title>A library of human gut bacterial isolates paired with longitudinal multiomics data enables mechanistic microbiome research.</title>
        <authorList>
            <person name="Poyet M."/>
            <person name="Groussin M."/>
            <person name="Gibbons S.M."/>
            <person name="Avila-Pacheco J."/>
            <person name="Jiang X."/>
            <person name="Kearney S.M."/>
            <person name="Perrotta A.R."/>
            <person name="Berdy B."/>
            <person name="Zhao S."/>
            <person name="Lieberman T.D."/>
            <person name="Swanson P.K."/>
            <person name="Smith M."/>
            <person name="Roesemann S."/>
            <person name="Alexander J.E."/>
            <person name="Rich S.A."/>
            <person name="Livny J."/>
            <person name="Vlamakis H."/>
            <person name="Clish C."/>
            <person name="Bullock K."/>
            <person name="Deik A."/>
            <person name="Scott J."/>
            <person name="Pierce K.A."/>
            <person name="Xavier R.J."/>
            <person name="Alm E.J."/>
        </authorList>
    </citation>
    <scope>NUCLEOTIDE SEQUENCE [LARGE SCALE GENOMIC DNA]</scope>
    <source>
        <strain evidence="1 2">BIOML-A1</strain>
    </source>
</reference>
<accession>A0A844KSY6</accession>
<dbReference type="EMBL" id="WNAL01000029">
    <property type="protein sequence ID" value="MTR82560.1"/>
    <property type="molecule type" value="Genomic_DNA"/>
</dbReference>
<organism evidence="1 2">
    <name type="scientific">Roseburia faecis</name>
    <dbReference type="NCBI Taxonomy" id="301302"/>
    <lineage>
        <taxon>Bacteria</taxon>
        <taxon>Bacillati</taxon>
        <taxon>Bacillota</taxon>
        <taxon>Clostridia</taxon>
        <taxon>Lachnospirales</taxon>
        <taxon>Lachnospiraceae</taxon>
        <taxon>Roseburia</taxon>
    </lineage>
</organism>
<dbReference type="AlphaFoldDB" id="A0A844KSY6"/>
<dbReference type="Proteomes" id="UP000446657">
    <property type="component" value="Unassembled WGS sequence"/>
</dbReference>